<name>A0A1I2P0L9_9BACL</name>
<gene>
    <name evidence="4" type="ORF">SAMN04488025_11544</name>
</gene>
<dbReference type="InterPro" id="IPR037284">
    <property type="entry name" value="SUF_FeS_clus_asmbl_SufBD_sf"/>
</dbReference>
<dbReference type="InterPro" id="IPR000825">
    <property type="entry name" value="SUF_FeS_clus_asmbl_SufBD_core"/>
</dbReference>
<dbReference type="Pfam" id="PF19295">
    <property type="entry name" value="SufBD_N"/>
    <property type="match status" value="1"/>
</dbReference>
<protein>
    <submittedName>
        <fullName evidence="4">Fe-S cluster assembly protein SufD</fullName>
    </submittedName>
</protein>
<dbReference type="OrthoDB" id="9803529at2"/>
<dbReference type="InterPro" id="IPR011542">
    <property type="entry name" value="SUF_FeS_clus_asmbl_SufD"/>
</dbReference>
<evidence type="ECO:0000313" key="4">
    <source>
        <dbReference type="EMBL" id="SFG09795.1"/>
    </source>
</evidence>
<evidence type="ECO:0000259" key="3">
    <source>
        <dbReference type="Pfam" id="PF19295"/>
    </source>
</evidence>
<dbReference type="PANTHER" id="PTHR30508:SF1">
    <property type="entry name" value="UPF0051 PROTEIN ABCI8, CHLOROPLASTIC-RELATED"/>
    <property type="match status" value="1"/>
</dbReference>
<dbReference type="Proteomes" id="UP000198661">
    <property type="component" value="Unassembled WGS sequence"/>
</dbReference>
<dbReference type="STRING" id="201973.SAMN04488025_11544"/>
<evidence type="ECO:0000256" key="1">
    <source>
        <dbReference type="ARBA" id="ARBA00043967"/>
    </source>
</evidence>
<reference evidence="5" key="1">
    <citation type="submission" date="2016-10" db="EMBL/GenBank/DDBJ databases">
        <authorList>
            <person name="Varghese N."/>
            <person name="Submissions S."/>
        </authorList>
    </citation>
    <scope>NUCLEOTIDE SEQUENCE [LARGE SCALE GENOMIC DNA]</scope>
    <source>
        <strain evidence="5">DSM 44945</strain>
    </source>
</reference>
<accession>A0A1I2P0L9</accession>
<evidence type="ECO:0000259" key="2">
    <source>
        <dbReference type="Pfam" id="PF01458"/>
    </source>
</evidence>
<comment type="similarity">
    <text evidence="1">Belongs to the iron-sulfur cluster assembly SufBD family.</text>
</comment>
<dbReference type="PANTHER" id="PTHR30508">
    <property type="entry name" value="FES CLUSTER ASSEMBLY PROTEIN SUF"/>
    <property type="match status" value="1"/>
</dbReference>
<feature type="domain" description="SUF system FeS cluster assembly SufBD N-terminal" evidence="3">
    <location>
        <begin position="106"/>
        <end position="172"/>
    </location>
</feature>
<proteinExistence type="inferred from homology"/>
<evidence type="ECO:0000313" key="5">
    <source>
        <dbReference type="Proteomes" id="UP000198661"/>
    </source>
</evidence>
<feature type="domain" description="SUF system FeS cluster assembly SufBD core" evidence="2">
    <location>
        <begin position="177"/>
        <end position="408"/>
    </location>
</feature>
<dbReference type="NCBIfam" id="TIGR01981">
    <property type="entry name" value="sufD"/>
    <property type="match status" value="1"/>
</dbReference>
<organism evidence="4 5">
    <name type="scientific">Planifilum fulgidum</name>
    <dbReference type="NCBI Taxonomy" id="201973"/>
    <lineage>
        <taxon>Bacteria</taxon>
        <taxon>Bacillati</taxon>
        <taxon>Bacillota</taxon>
        <taxon>Bacilli</taxon>
        <taxon>Bacillales</taxon>
        <taxon>Thermoactinomycetaceae</taxon>
        <taxon>Planifilum</taxon>
    </lineage>
</organism>
<dbReference type="RefSeq" id="WP_092038467.1">
    <property type="nucleotide sequence ID" value="NZ_FOOK01000015.1"/>
</dbReference>
<dbReference type="InterPro" id="IPR055346">
    <property type="entry name" value="Fe-S_cluster_assembly_SufBD"/>
</dbReference>
<dbReference type="SUPFAM" id="SSF101960">
    <property type="entry name" value="Stabilizer of iron transporter SufD"/>
    <property type="match status" value="1"/>
</dbReference>
<keyword evidence="5" id="KW-1185">Reference proteome</keyword>
<dbReference type="Pfam" id="PF01458">
    <property type="entry name" value="SUFBD_core"/>
    <property type="match status" value="1"/>
</dbReference>
<dbReference type="InterPro" id="IPR045595">
    <property type="entry name" value="SufBD_N"/>
</dbReference>
<dbReference type="EMBL" id="FOOK01000015">
    <property type="protein sequence ID" value="SFG09795.1"/>
    <property type="molecule type" value="Genomic_DNA"/>
</dbReference>
<sequence length="435" mass="48064">MSVDTGILFDQKTVNQLSEKHREPDWMRQFRLDALQAAGRLDLPRVQKTRIDRWNFTRFEPVTEASSLDSLKALPESVKSLLSSDMEKDNVIVQKNADPVYVHLDAALKDKGVIFTDLATAVREYPELVRQYFMTKGVRPDEHRLTALHAALWSGGVFLYVPKNVEVDLPFQSLFWADGAGVGLLSHVLVVAEANSRVDLVVNVVSEQEEEAVHNGVLEAIVGPGARVRVATINHMGKQATDVFYRRGVVDRDGQLEWLVGDLSGGHTLSDITTHLNGTGGRVDVKSIVVGSGEQRSNVTASVHHWGTHTESNILSRGVVRDQANSIINGITKIEKGATKADGQQAENVLMLNSRARGDANPILLIDENDVKAGHAASVGRIDDIQMFYLMSRGISREEAEKLIIFGFLAPVLSAIPFESLKQQLNRVIERKLQQ</sequence>
<dbReference type="AlphaFoldDB" id="A0A1I2P0L9"/>
<dbReference type="GO" id="GO:0016226">
    <property type="term" value="P:iron-sulfur cluster assembly"/>
    <property type="evidence" value="ECO:0007669"/>
    <property type="project" value="InterPro"/>
</dbReference>